<sequence>MSNRPPYSKLLDEYNVLVLGETQSGKSTLIQYMRKYANPDVEINTKALGTGYLSHTLDVATTTISTDLPEYYVTHTKGAKGAKINYGEFITAPDEYDYEDYINMHKNLETKMGDAQLPKKVKFNLIDTPGLNATAGDDESHVQKIFRALNEAKTIHLLLIAISSGPFTHGLRDAIKAYVDLFPGFDGIIAFVHTHFDYKNRHPACAQISHAIDMRTESLRGIMGRTSFPQFKIDCNVYNKRPIRDCITLNTIRKILDLATFNRPVDMLHTVVNKTRKMRDIDICLRDEFQTAIAHIKQKKWREYPREGALLADLLSCESDIHDLEWRIRALDEFFIRYNAALPEVLHEERRDMEYEVIGLGQIVTVCYQERGVLGFPISGRDLLCHEIQVVHEIGRGRDEGPWRSWQADFQPMSSPHHSLVHVKIYTTRCEKYRDVIEQKLREHRKLLCKRRKAIRRRDQIAHHRERWPQQIRNVVDEHAEKLRALGFLANDFQMPEVFKALVDAEVYIGDTAQCLKKVEKVYMELAKRGKCLARQSQL</sequence>
<comment type="caution">
    <text evidence="1">The sequence shown here is derived from an EMBL/GenBank/DDBJ whole genome shotgun (WGS) entry which is preliminary data.</text>
</comment>
<protein>
    <recommendedName>
        <fullName evidence="3">G domain-containing protein</fullName>
    </recommendedName>
</protein>
<reference evidence="1" key="1">
    <citation type="journal article" date="2020" name="Fungal Divers.">
        <title>Resolving the Mortierellaceae phylogeny through synthesis of multi-gene phylogenetics and phylogenomics.</title>
        <authorList>
            <person name="Vandepol N."/>
            <person name="Liber J."/>
            <person name="Desiro A."/>
            <person name="Na H."/>
            <person name="Kennedy M."/>
            <person name="Barry K."/>
            <person name="Grigoriev I.V."/>
            <person name="Miller A.N."/>
            <person name="O'Donnell K."/>
            <person name="Stajich J.E."/>
            <person name="Bonito G."/>
        </authorList>
    </citation>
    <scope>NUCLEOTIDE SEQUENCE</scope>
    <source>
        <strain evidence="1">NVP1</strain>
    </source>
</reference>
<dbReference type="Proteomes" id="UP000696485">
    <property type="component" value="Unassembled WGS sequence"/>
</dbReference>
<gene>
    <name evidence="1" type="ORF">BG006_010890</name>
</gene>
<dbReference type="InterPro" id="IPR027417">
    <property type="entry name" value="P-loop_NTPase"/>
</dbReference>
<dbReference type="AlphaFoldDB" id="A0A9P5SCP5"/>
<name>A0A9P5SCP5_9FUNG</name>
<accession>A0A9P5SCP5</accession>
<dbReference type="Gene3D" id="3.40.50.300">
    <property type="entry name" value="P-loop containing nucleotide triphosphate hydrolases"/>
    <property type="match status" value="1"/>
</dbReference>
<evidence type="ECO:0008006" key="3">
    <source>
        <dbReference type="Google" id="ProtNLM"/>
    </source>
</evidence>
<evidence type="ECO:0000313" key="2">
    <source>
        <dbReference type="Proteomes" id="UP000696485"/>
    </source>
</evidence>
<keyword evidence="2" id="KW-1185">Reference proteome</keyword>
<proteinExistence type="predicted"/>
<dbReference type="EMBL" id="JAAAUY010000897">
    <property type="protein sequence ID" value="KAF9325616.1"/>
    <property type="molecule type" value="Genomic_DNA"/>
</dbReference>
<evidence type="ECO:0000313" key="1">
    <source>
        <dbReference type="EMBL" id="KAF9325616.1"/>
    </source>
</evidence>
<organism evidence="1 2">
    <name type="scientific">Podila minutissima</name>
    <dbReference type="NCBI Taxonomy" id="64525"/>
    <lineage>
        <taxon>Eukaryota</taxon>
        <taxon>Fungi</taxon>
        <taxon>Fungi incertae sedis</taxon>
        <taxon>Mucoromycota</taxon>
        <taxon>Mortierellomycotina</taxon>
        <taxon>Mortierellomycetes</taxon>
        <taxon>Mortierellales</taxon>
        <taxon>Mortierellaceae</taxon>
        <taxon>Podila</taxon>
    </lineage>
</organism>
<dbReference type="SUPFAM" id="SSF52540">
    <property type="entry name" value="P-loop containing nucleoside triphosphate hydrolases"/>
    <property type="match status" value="1"/>
</dbReference>